<keyword evidence="2" id="KW-1185">Reference proteome</keyword>
<proteinExistence type="predicted"/>
<sequence length="80" mass="7645">MSYKTLRSVLAVALSVGVTTGALSVLDLVEGGVTNGAAGAHALAAPPPDLAWDLMPAKATGTEAVLGAPSGAASSDGARA</sequence>
<dbReference type="EMBL" id="BMSZ01000006">
    <property type="protein sequence ID" value="GGS49829.1"/>
    <property type="molecule type" value="Genomic_DNA"/>
</dbReference>
<name>A0ABQ2T4G5_STRBA</name>
<accession>A0ABQ2T4G5</accession>
<protein>
    <submittedName>
        <fullName evidence="1">Uncharacterized protein</fullName>
    </submittedName>
</protein>
<reference evidence="2" key="1">
    <citation type="journal article" date="2019" name="Int. J. Syst. Evol. Microbiol.">
        <title>The Global Catalogue of Microorganisms (GCM) 10K type strain sequencing project: providing services to taxonomists for standard genome sequencing and annotation.</title>
        <authorList>
            <consortium name="The Broad Institute Genomics Platform"/>
            <consortium name="The Broad Institute Genome Sequencing Center for Infectious Disease"/>
            <person name="Wu L."/>
            <person name="Ma J."/>
        </authorList>
    </citation>
    <scope>NUCLEOTIDE SEQUENCE [LARGE SCALE GENOMIC DNA]</scope>
    <source>
        <strain evidence="2">JCM 4350</strain>
    </source>
</reference>
<dbReference type="RefSeq" id="WP_234427862.1">
    <property type="nucleotide sequence ID" value="NZ_BMSZ01000006.1"/>
</dbReference>
<evidence type="ECO:0000313" key="1">
    <source>
        <dbReference type="EMBL" id="GGS49829.1"/>
    </source>
</evidence>
<gene>
    <name evidence="1" type="ORF">GCM10010253_25200</name>
</gene>
<dbReference type="Proteomes" id="UP000659767">
    <property type="component" value="Unassembled WGS sequence"/>
</dbReference>
<evidence type="ECO:0000313" key="2">
    <source>
        <dbReference type="Proteomes" id="UP000659767"/>
    </source>
</evidence>
<comment type="caution">
    <text evidence="1">The sequence shown here is derived from an EMBL/GenBank/DDBJ whole genome shotgun (WGS) entry which is preliminary data.</text>
</comment>
<organism evidence="1 2">
    <name type="scientific">Streptomyces badius</name>
    <dbReference type="NCBI Taxonomy" id="1941"/>
    <lineage>
        <taxon>Bacteria</taxon>
        <taxon>Bacillati</taxon>
        <taxon>Actinomycetota</taxon>
        <taxon>Actinomycetes</taxon>
        <taxon>Kitasatosporales</taxon>
        <taxon>Streptomycetaceae</taxon>
        <taxon>Streptomyces</taxon>
    </lineage>
</organism>